<keyword evidence="2" id="KW-0812">Transmembrane</keyword>
<name>A0ABS9ISZ6_9ACTN</name>
<keyword evidence="2" id="KW-1133">Transmembrane helix</keyword>
<dbReference type="Pfam" id="PF07332">
    <property type="entry name" value="Phage_holin_3_6"/>
    <property type="match status" value="1"/>
</dbReference>
<accession>A0ABS9ISZ6</accession>
<keyword evidence="4" id="KW-1185">Reference proteome</keyword>
<feature type="region of interest" description="Disordered" evidence="1">
    <location>
        <begin position="146"/>
        <end position="175"/>
    </location>
</feature>
<dbReference type="EMBL" id="JAKKOR010000007">
    <property type="protein sequence ID" value="MCF8588690.1"/>
    <property type="molecule type" value="Genomic_DNA"/>
</dbReference>
<feature type="transmembrane region" description="Helical" evidence="2">
    <location>
        <begin position="75"/>
        <end position="98"/>
    </location>
</feature>
<feature type="transmembrane region" description="Helical" evidence="2">
    <location>
        <begin position="104"/>
        <end position="130"/>
    </location>
</feature>
<evidence type="ECO:0000256" key="1">
    <source>
        <dbReference type="SAM" id="MobiDB-lite"/>
    </source>
</evidence>
<organism evidence="3 4">
    <name type="scientific">Gordonia liuliyuniae</name>
    <dbReference type="NCBI Taxonomy" id="2911517"/>
    <lineage>
        <taxon>Bacteria</taxon>
        <taxon>Bacillati</taxon>
        <taxon>Actinomycetota</taxon>
        <taxon>Actinomycetes</taxon>
        <taxon>Mycobacteriales</taxon>
        <taxon>Gordoniaceae</taxon>
        <taxon>Gordonia</taxon>
    </lineage>
</organism>
<proteinExistence type="predicted"/>
<feature type="compositionally biased region" description="Pro residues" evidence="1">
    <location>
        <begin position="165"/>
        <end position="175"/>
    </location>
</feature>
<comment type="caution">
    <text evidence="3">The sequence shown here is derived from an EMBL/GenBank/DDBJ whole genome shotgun (WGS) entry which is preliminary data.</text>
</comment>
<dbReference type="RefSeq" id="WP_236997929.1">
    <property type="nucleotide sequence ID" value="NZ_JAKKOR010000007.1"/>
</dbReference>
<gene>
    <name evidence="3" type="ORF">L5G33_09455</name>
</gene>
<evidence type="ECO:0000313" key="3">
    <source>
        <dbReference type="EMBL" id="MCF8588690.1"/>
    </source>
</evidence>
<protein>
    <submittedName>
        <fullName evidence="3">Phage holin family protein</fullName>
    </submittedName>
</protein>
<dbReference type="Proteomes" id="UP001200110">
    <property type="component" value="Unassembled WGS sequence"/>
</dbReference>
<evidence type="ECO:0000313" key="4">
    <source>
        <dbReference type="Proteomes" id="UP001200110"/>
    </source>
</evidence>
<evidence type="ECO:0000256" key="2">
    <source>
        <dbReference type="SAM" id="Phobius"/>
    </source>
</evidence>
<dbReference type="InterPro" id="IPR009937">
    <property type="entry name" value="Phage_holin_3_6"/>
</dbReference>
<keyword evidence="2" id="KW-0472">Membrane</keyword>
<reference evidence="3 4" key="1">
    <citation type="submission" date="2022-01" db="EMBL/GenBank/DDBJ databases">
        <authorList>
            <person name="Huang Y."/>
        </authorList>
    </citation>
    <scope>NUCLEOTIDE SEQUENCE [LARGE SCALE GENOMIC DNA]</scope>
    <source>
        <strain evidence="3 4">HY366</strain>
    </source>
</reference>
<sequence length="175" mass="18620">MSGNQDTWPPQPADAPRVPSIPMSDANLGKDGEPTIGNLVKDASANVSTLFRAEVALAKSELVNEAKKAGAGTGLIVGAAVLLLYASLFFFVFLGFLLDLWLPTWAAFGIVFLILLFVSIAAIVAGYILFRKLRKPEKTIESLSEISSVVPGREKSSTGGVAHPQIPPARDPMSR</sequence>